<name>A0A0B2AAL5_9MICO</name>
<evidence type="ECO:0000256" key="1">
    <source>
        <dbReference type="RuleBase" id="RU362001"/>
    </source>
</evidence>
<dbReference type="NCBIfam" id="TIGR03930">
    <property type="entry name" value="WXG100_ESAT6"/>
    <property type="match status" value="1"/>
</dbReference>
<dbReference type="Proteomes" id="UP000031030">
    <property type="component" value="Unassembled WGS sequence"/>
</dbReference>
<evidence type="ECO:0000313" key="3">
    <source>
        <dbReference type="Proteomes" id="UP000031030"/>
    </source>
</evidence>
<organism evidence="2 3">
    <name type="scientific">Microbacterium mangrovi</name>
    <dbReference type="NCBI Taxonomy" id="1348253"/>
    <lineage>
        <taxon>Bacteria</taxon>
        <taxon>Bacillati</taxon>
        <taxon>Actinomycetota</taxon>
        <taxon>Actinomycetes</taxon>
        <taxon>Micrococcales</taxon>
        <taxon>Microbacteriaceae</taxon>
        <taxon>Microbacterium</taxon>
    </lineage>
</organism>
<sequence length="95" mass="10183">MAVYAVDSDAVLTAHTAVRGTIERLQTETQSMMSQLVSLQSSWTGTASTAFQHVVDQWRATQHQVEESLAGINTALAGAGRQYAEAEAVTAGLFR</sequence>
<dbReference type="Pfam" id="PF06013">
    <property type="entry name" value="WXG100"/>
    <property type="match status" value="1"/>
</dbReference>
<keyword evidence="3" id="KW-1185">Reference proteome</keyword>
<comment type="similarity">
    <text evidence="1">Belongs to the WXG100 family.</text>
</comment>
<reference evidence="2 3" key="1">
    <citation type="submission" date="2014-11" db="EMBL/GenBank/DDBJ databases">
        <title>Genome sequence of Microbacterium mangrovi MUSC 115(T).</title>
        <authorList>
            <person name="Lee L.-H."/>
        </authorList>
    </citation>
    <scope>NUCLEOTIDE SEQUENCE [LARGE SCALE GENOMIC DNA]</scope>
    <source>
        <strain evidence="2 3">MUSC 115</strain>
    </source>
</reference>
<proteinExistence type="inferred from homology"/>
<dbReference type="RefSeq" id="WP_039397320.1">
    <property type="nucleotide sequence ID" value="NZ_JTDK01000006.1"/>
</dbReference>
<dbReference type="OrthoDB" id="4231069at2"/>
<accession>A0A0B2AAL5</accession>
<dbReference type="EMBL" id="JTDK01000006">
    <property type="protein sequence ID" value="KHK98627.1"/>
    <property type="molecule type" value="Genomic_DNA"/>
</dbReference>
<protein>
    <recommendedName>
        <fullName evidence="1">ESAT-6-like protein</fullName>
    </recommendedName>
</protein>
<dbReference type="SUPFAM" id="SSF140453">
    <property type="entry name" value="EsxAB dimer-like"/>
    <property type="match status" value="1"/>
</dbReference>
<dbReference type="InterPro" id="IPR010310">
    <property type="entry name" value="T7SS_ESAT-6-like"/>
</dbReference>
<dbReference type="STRING" id="1348253.LK09_06660"/>
<dbReference type="InterPro" id="IPR036689">
    <property type="entry name" value="ESAT-6-like_sf"/>
</dbReference>
<comment type="caution">
    <text evidence="2">The sequence shown here is derived from an EMBL/GenBank/DDBJ whole genome shotgun (WGS) entry which is preliminary data.</text>
</comment>
<dbReference type="AlphaFoldDB" id="A0A0B2AAL5"/>
<dbReference type="Gene3D" id="1.10.287.1060">
    <property type="entry name" value="ESAT-6-like"/>
    <property type="match status" value="1"/>
</dbReference>
<evidence type="ECO:0000313" key="2">
    <source>
        <dbReference type="EMBL" id="KHK98627.1"/>
    </source>
</evidence>
<gene>
    <name evidence="2" type="ORF">LK09_06660</name>
</gene>